<name>A0A1D8U0P7_9CYAN</name>
<dbReference type="Proteomes" id="UP000177870">
    <property type="component" value="Chromosome"/>
</dbReference>
<dbReference type="KEGG" id="mpro:BJP34_32160"/>
<dbReference type="EMBL" id="CP017599">
    <property type="protein sequence ID" value="AOX03470.1"/>
    <property type="molecule type" value="Genomic_DNA"/>
</dbReference>
<dbReference type="STRING" id="1458985.BJP34_32160"/>
<dbReference type="AlphaFoldDB" id="A0A1D8U0P7"/>
<accession>A0A1D8U0P7</accession>
<evidence type="ECO:0008006" key="3">
    <source>
        <dbReference type="Google" id="ProtNLM"/>
    </source>
</evidence>
<proteinExistence type="predicted"/>
<dbReference type="OrthoDB" id="464459at2"/>
<gene>
    <name evidence="1" type="ORF">BJP34_32160</name>
</gene>
<evidence type="ECO:0000313" key="1">
    <source>
        <dbReference type="EMBL" id="AOX03470.1"/>
    </source>
</evidence>
<organism evidence="1 2">
    <name type="scientific">Moorena producens PAL-8-15-08-1</name>
    <dbReference type="NCBI Taxonomy" id="1458985"/>
    <lineage>
        <taxon>Bacteria</taxon>
        <taxon>Bacillati</taxon>
        <taxon>Cyanobacteriota</taxon>
        <taxon>Cyanophyceae</taxon>
        <taxon>Coleofasciculales</taxon>
        <taxon>Coleofasciculaceae</taxon>
        <taxon>Moorena</taxon>
    </lineage>
</organism>
<dbReference type="RefSeq" id="WP_070395844.1">
    <property type="nucleotide sequence ID" value="NZ_CP017599.1"/>
</dbReference>
<evidence type="ECO:0000313" key="2">
    <source>
        <dbReference type="Proteomes" id="UP000177870"/>
    </source>
</evidence>
<reference evidence="2" key="1">
    <citation type="submission" date="2016-10" db="EMBL/GenBank/DDBJ databases">
        <title>Comparative genomics uncovers the prolific and rare metabolic potential of the cyanobacterial genus Moorea.</title>
        <authorList>
            <person name="Leao T."/>
            <person name="Castelao G."/>
            <person name="Korobeynikov A."/>
            <person name="Monroe E.A."/>
            <person name="Podell S."/>
            <person name="Glukhov E."/>
            <person name="Allen E."/>
            <person name="Gerwick W.H."/>
            <person name="Gerwick L."/>
        </authorList>
    </citation>
    <scope>NUCLEOTIDE SEQUENCE [LARGE SCALE GENOMIC DNA]</scope>
    <source>
        <strain evidence="2">PAL-8-15-08-1</strain>
    </source>
</reference>
<sequence>MSWITIRTTNLRWEAELMQQVLAAHDIPSRIIDIGIMSYLGAGSPAALQVRSPDQWTALLLLSSPEEEQAGQSDKSDYS</sequence>
<protein>
    <recommendedName>
        <fullName evidence="3">DUF2007 domain-containing protein</fullName>
    </recommendedName>
</protein>